<dbReference type="SMART" id="SM00065">
    <property type="entry name" value="GAF"/>
    <property type="match status" value="1"/>
</dbReference>
<evidence type="ECO:0000256" key="1">
    <source>
        <dbReference type="SAM" id="Coils"/>
    </source>
</evidence>
<keyword evidence="1" id="KW-0175">Coiled coil</keyword>
<dbReference type="Pfam" id="PF00990">
    <property type="entry name" value="GGDEF"/>
    <property type="match status" value="1"/>
</dbReference>
<dbReference type="SUPFAM" id="SSF55781">
    <property type="entry name" value="GAF domain-like"/>
    <property type="match status" value="1"/>
</dbReference>
<dbReference type="AlphaFoldDB" id="A0A833GZZ9"/>
<reference evidence="3 4" key="1">
    <citation type="submission" date="2019-10" db="EMBL/GenBank/DDBJ databases">
        <title>Extracellular Electron Transfer in a Candidatus Methanoperedens spp. Enrichment Culture.</title>
        <authorList>
            <person name="Berger S."/>
            <person name="Rangel Shaw D."/>
            <person name="Berben T."/>
            <person name="In 'T Zandt M."/>
            <person name="Frank J."/>
            <person name="Reimann J."/>
            <person name="Jetten M.S.M."/>
            <person name="Welte C.U."/>
        </authorList>
    </citation>
    <scope>NUCLEOTIDE SEQUENCE [LARGE SCALE GENOMIC DNA]</scope>
    <source>
        <strain evidence="3">SB12</strain>
    </source>
</reference>
<dbReference type="InterPro" id="IPR000160">
    <property type="entry name" value="GGDEF_dom"/>
</dbReference>
<dbReference type="InterPro" id="IPR003018">
    <property type="entry name" value="GAF"/>
</dbReference>
<dbReference type="EMBL" id="WBUI01000016">
    <property type="protein sequence ID" value="KAB2931008.1"/>
    <property type="molecule type" value="Genomic_DNA"/>
</dbReference>
<sequence length="395" mass="44077">MLPEANYVGNPGKTLTPPDRFLNSACPCRCSRQESHMQTPALHSDESVRLDALRDLRILDTPTEERFDRIARLAQFIFGTPMALITLVDEKRQWFKARVGLDLTESNREISFCGHAILQNQTFFIPDTAVDQRFNDNPLVTGNPHIRMYAGHPIHAANGMPVGTVCVLDTVPRSVEPGMLSALADLAAIAESEMNGIQLQQLARTLNDEKASLESKHAQATKLNQILEKLTLLDPTSHIPNPLYLRIYLSQELIRCRQQRKPLSLLCIEIDGLIELRRLRGDEVAREIVRRTTPVITDIPKWPRGMTFQVDPYHLAIVLPEKDSDGALTVARECQSRLRTLKLVMPGRGEAVTCSIGQITASSPSATVDSLLLQLESTTKIAQESGPERIRQLTV</sequence>
<dbReference type="Proteomes" id="UP000460298">
    <property type="component" value="Unassembled WGS sequence"/>
</dbReference>
<dbReference type="PROSITE" id="PS50887">
    <property type="entry name" value="GGDEF"/>
    <property type="match status" value="1"/>
</dbReference>
<feature type="coiled-coil region" evidence="1">
    <location>
        <begin position="203"/>
        <end position="230"/>
    </location>
</feature>
<accession>A0A833GZZ9</accession>
<dbReference type="InterPro" id="IPR043128">
    <property type="entry name" value="Rev_trsase/Diguanyl_cyclase"/>
</dbReference>
<dbReference type="SMART" id="SM00267">
    <property type="entry name" value="GGDEF"/>
    <property type="match status" value="1"/>
</dbReference>
<dbReference type="InterPro" id="IPR029787">
    <property type="entry name" value="Nucleotide_cyclase"/>
</dbReference>
<organism evidence="3 4">
    <name type="scientific">Leptonema illini</name>
    <dbReference type="NCBI Taxonomy" id="183"/>
    <lineage>
        <taxon>Bacteria</taxon>
        <taxon>Pseudomonadati</taxon>
        <taxon>Spirochaetota</taxon>
        <taxon>Spirochaetia</taxon>
        <taxon>Leptospirales</taxon>
        <taxon>Leptospiraceae</taxon>
        <taxon>Leptonema</taxon>
    </lineage>
</organism>
<evidence type="ECO:0000313" key="4">
    <source>
        <dbReference type="Proteomes" id="UP000460298"/>
    </source>
</evidence>
<evidence type="ECO:0000259" key="2">
    <source>
        <dbReference type="PROSITE" id="PS50887"/>
    </source>
</evidence>
<protein>
    <submittedName>
        <fullName evidence="3">Diguanylate cyclase</fullName>
    </submittedName>
</protein>
<dbReference type="PANTHER" id="PTHR43102">
    <property type="entry name" value="SLR1143 PROTEIN"/>
    <property type="match status" value="1"/>
</dbReference>
<evidence type="ECO:0000313" key="3">
    <source>
        <dbReference type="EMBL" id="KAB2931008.1"/>
    </source>
</evidence>
<dbReference type="SUPFAM" id="SSF55073">
    <property type="entry name" value="Nucleotide cyclase"/>
    <property type="match status" value="1"/>
</dbReference>
<proteinExistence type="predicted"/>
<dbReference type="Pfam" id="PF01590">
    <property type="entry name" value="GAF"/>
    <property type="match status" value="1"/>
</dbReference>
<gene>
    <name evidence="3" type="ORF">F9K24_15045</name>
</gene>
<feature type="domain" description="GGDEF" evidence="2">
    <location>
        <begin position="261"/>
        <end position="395"/>
    </location>
</feature>
<dbReference type="InterPro" id="IPR029016">
    <property type="entry name" value="GAF-like_dom_sf"/>
</dbReference>
<dbReference type="Gene3D" id="3.30.450.40">
    <property type="match status" value="1"/>
</dbReference>
<name>A0A833GZZ9_9LEPT</name>
<dbReference type="PANTHER" id="PTHR43102:SF2">
    <property type="entry name" value="GAF DOMAIN-CONTAINING PROTEIN"/>
    <property type="match status" value="1"/>
</dbReference>
<comment type="caution">
    <text evidence="3">The sequence shown here is derived from an EMBL/GenBank/DDBJ whole genome shotgun (WGS) entry which is preliminary data.</text>
</comment>
<dbReference type="Gene3D" id="3.30.70.270">
    <property type="match status" value="1"/>
</dbReference>